<comment type="caution">
    <text evidence="1">The sequence shown here is derived from an EMBL/GenBank/DDBJ whole genome shotgun (WGS) entry which is preliminary data.</text>
</comment>
<keyword evidence="2" id="KW-1185">Reference proteome</keyword>
<name>A0ACA9MN57_9GLOM</name>
<reference evidence="1" key="1">
    <citation type="submission" date="2021-06" db="EMBL/GenBank/DDBJ databases">
        <authorList>
            <person name="Kallberg Y."/>
            <person name="Tangrot J."/>
            <person name="Rosling A."/>
        </authorList>
    </citation>
    <scope>NUCLEOTIDE SEQUENCE</scope>
    <source>
        <strain evidence="1">CL356</strain>
    </source>
</reference>
<dbReference type="EMBL" id="CAJVPT010014338">
    <property type="protein sequence ID" value="CAG8603300.1"/>
    <property type="molecule type" value="Genomic_DNA"/>
</dbReference>
<evidence type="ECO:0000313" key="2">
    <source>
        <dbReference type="Proteomes" id="UP000789525"/>
    </source>
</evidence>
<evidence type="ECO:0000313" key="1">
    <source>
        <dbReference type="EMBL" id="CAG8603300.1"/>
    </source>
</evidence>
<dbReference type="Proteomes" id="UP000789525">
    <property type="component" value="Unassembled WGS sequence"/>
</dbReference>
<accession>A0ACA9MN57</accession>
<proteinExistence type="predicted"/>
<feature type="non-terminal residue" evidence="1">
    <location>
        <position position="783"/>
    </location>
</feature>
<protein>
    <submittedName>
        <fullName evidence="1">16589_t:CDS:1</fullName>
    </submittedName>
</protein>
<gene>
    <name evidence="1" type="ORF">ACOLOM_LOCUS6753</name>
</gene>
<sequence length="783" mass="86852">MSALDDDYEAFPPHTRIPNDELLEVYAELTNNGEYDLLPYEEEWKQRGPLLDFYGYKLRQRYELDWQPSWVDTNLNPFFCEDSIDSSVLAIKATLGWTREASIAFLFTDGDAIEEPRNHCVPILDTFIEEDIVYLVMPLLRAFNDPPFVTVAEVIDFVDQMVQGIEYMHEQNVAHRDITIGNIMMDASELYPDGFHPVRQNLARDGLAEVVGVMRTHAPVRYYLIDFDAAIAFEKGTPTKLKYAEGKAGRDDEVPEFRIKAPYDPFKVDIFQFGNLLRKEFLQKYSGIEFLEPLVKEMTRPHAVERPSASKLRLKFNTIRNRLTSSQMRTHLELKDITDPLRERLLALGIESLLDSETDDSPEQSSSEAPTTGNSNRSHDSYWSVDPSLDSSMTSQSSVEQAEQEQEQSSHGPFHMITSALSRARSPGRATSKGPDSKPSVWKPAKMADRQRSPSPTPISPESMSRSSDDTRPSARSTSPKPKGPYLRTGKFPWSRSSSPDSAGSPILAVVNQFLSPEASGLYGGDGFDYELDRPYETQKGWSQNTYAATYANYGPSKNELPPQPAAPPVTASQNNNAVGANAAQQSVPGRNRRNTVSTAKPLASFETIAPSSFMSPPQGAAASAAERGGWGTINSIYEEPEANSAQPFYGEQGAKSTIYSKYNKSVNALPLSLNQSQWEPPAPPQKETIPFDQFNNSPVDFWGTDAMVKSMTQAPSKPTATRPVERKESLVDKFVKPTKPSTPIPSKKNAPSQVASSSPPKPTIPPTRPSLATIAGNRKSTI</sequence>
<organism evidence="1 2">
    <name type="scientific">Acaulospora colombiana</name>
    <dbReference type="NCBI Taxonomy" id="27376"/>
    <lineage>
        <taxon>Eukaryota</taxon>
        <taxon>Fungi</taxon>
        <taxon>Fungi incertae sedis</taxon>
        <taxon>Mucoromycota</taxon>
        <taxon>Glomeromycotina</taxon>
        <taxon>Glomeromycetes</taxon>
        <taxon>Diversisporales</taxon>
        <taxon>Acaulosporaceae</taxon>
        <taxon>Acaulospora</taxon>
    </lineage>
</organism>